<name>A0A498JEC5_MALDO</name>
<dbReference type="Gene3D" id="2.60.40.1180">
    <property type="entry name" value="Golgi alpha-mannosidase II"/>
    <property type="match status" value="1"/>
</dbReference>
<evidence type="ECO:0000313" key="2">
    <source>
        <dbReference type="EMBL" id="RXH94199.1"/>
    </source>
</evidence>
<dbReference type="InterPro" id="IPR013780">
    <property type="entry name" value="Glyco_hydro_b"/>
</dbReference>
<dbReference type="InterPro" id="IPR024561">
    <property type="entry name" value="Pullul_strch_C"/>
</dbReference>
<dbReference type="SUPFAM" id="SSF51445">
    <property type="entry name" value="(Trans)glycosidases"/>
    <property type="match status" value="1"/>
</dbReference>
<protein>
    <recommendedName>
        <fullName evidence="1">Alpha-1,6-glucosidases pullulanase-type C-terminal domain-containing protein</fullName>
    </recommendedName>
</protein>
<reference evidence="2 3" key="1">
    <citation type="submission" date="2018-10" db="EMBL/GenBank/DDBJ databases">
        <title>A high-quality apple genome assembly.</title>
        <authorList>
            <person name="Hu J."/>
        </authorList>
    </citation>
    <scope>NUCLEOTIDE SEQUENCE [LARGE SCALE GENOMIC DNA]</scope>
    <source>
        <strain evidence="3">cv. HFTH1</strain>
        <tissue evidence="2">Young leaf</tissue>
    </source>
</reference>
<dbReference type="STRING" id="3750.A0A498JEC5"/>
<dbReference type="SUPFAM" id="SSF51011">
    <property type="entry name" value="Glycosyl hydrolase domain"/>
    <property type="match status" value="1"/>
</dbReference>
<organism evidence="2 3">
    <name type="scientific">Malus domestica</name>
    <name type="common">Apple</name>
    <name type="synonym">Pyrus malus</name>
    <dbReference type="NCBI Taxonomy" id="3750"/>
    <lineage>
        <taxon>Eukaryota</taxon>
        <taxon>Viridiplantae</taxon>
        <taxon>Streptophyta</taxon>
        <taxon>Embryophyta</taxon>
        <taxon>Tracheophyta</taxon>
        <taxon>Spermatophyta</taxon>
        <taxon>Magnoliopsida</taxon>
        <taxon>eudicotyledons</taxon>
        <taxon>Gunneridae</taxon>
        <taxon>Pentapetalae</taxon>
        <taxon>rosids</taxon>
        <taxon>fabids</taxon>
        <taxon>Rosales</taxon>
        <taxon>Rosaceae</taxon>
        <taxon>Amygdaloideae</taxon>
        <taxon>Maleae</taxon>
        <taxon>Malus</taxon>
    </lineage>
</organism>
<proteinExistence type="predicted"/>
<keyword evidence="3" id="KW-1185">Reference proteome</keyword>
<dbReference type="Gene3D" id="3.20.20.80">
    <property type="entry name" value="Glycosidases"/>
    <property type="match status" value="1"/>
</dbReference>
<dbReference type="Proteomes" id="UP000290289">
    <property type="component" value="Chromosome 7"/>
</dbReference>
<gene>
    <name evidence="2" type="ORF">DVH24_023883</name>
</gene>
<accession>A0A498JEC5</accession>
<dbReference type="EMBL" id="RDQH01000333">
    <property type="protein sequence ID" value="RXH94199.1"/>
    <property type="molecule type" value="Genomic_DNA"/>
</dbReference>
<evidence type="ECO:0000259" key="1">
    <source>
        <dbReference type="Pfam" id="PF11852"/>
    </source>
</evidence>
<comment type="caution">
    <text evidence="2">The sequence shown here is derived from an EMBL/GenBank/DDBJ whole genome shotgun (WGS) entry which is preliminary data.</text>
</comment>
<dbReference type="InterPro" id="IPR017853">
    <property type="entry name" value="GH"/>
</dbReference>
<feature type="domain" description="Alpha-1,6-glucosidases pullulanase-type C-terminal" evidence="1">
    <location>
        <begin position="283"/>
        <end position="345"/>
    </location>
</feature>
<evidence type="ECO:0000313" key="3">
    <source>
        <dbReference type="Proteomes" id="UP000290289"/>
    </source>
</evidence>
<dbReference type="AlphaFoldDB" id="A0A498JEC5"/>
<sequence>MPLLYSSPILFYPPPPTAPTTIRHFPPQRLATCPSSSLRRRFASEPNPLPLHSAEVFRNPNWQCNASRLPPYQCRPRSSPLRPPRFLILSLAPKTCREFLHCFSVNFGTKCCIRICWQKKLGVTNKNMRNLCKSKIKELLWVLIKGLNFVTVVINLHCRGDQLQGGLLYSRAFWVSESIIAWNVDINYVSAHDNETLFDIVTLKTPMEISLEERFRINHLATSIIALGQYLNDELLRSKSLDRDSYSSGDRFNRSIANLIPKLRVLNETKVSRSILLSLRSRIILAAVENFSSLLRITIRYCSPLFRLRTANVIQERVRFYNTGPSFLPGVIVVSIEDGHEGVPGLSQLDAMSLTSTDEIVKRSAYDASSGCFTAPPRTTSVFVKPREV</sequence>
<dbReference type="PANTHER" id="PTHR43002">
    <property type="entry name" value="GLYCOGEN DEBRANCHING ENZYME"/>
    <property type="match status" value="1"/>
</dbReference>
<dbReference type="Pfam" id="PF11852">
    <property type="entry name" value="Pullul_strch_C"/>
    <property type="match status" value="1"/>
</dbReference>